<name>A0A166UKZ4_9CLOT</name>
<dbReference type="Proteomes" id="UP000077384">
    <property type="component" value="Unassembled WGS sequence"/>
</dbReference>
<keyword evidence="5" id="KW-1185">Reference proteome</keyword>
<evidence type="ECO:0000313" key="5">
    <source>
        <dbReference type="Proteomes" id="UP000093694"/>
    </source>
</evidence>
<comment type="caution">
    <text evidence="2">The sequence shown here is derived from an EMBL/GenBank/DDBJ whole genome shotgun (WGS) entry which is preliminary data.</text>
</comment>
<dbReference type="AlphaFoldDB" id="A0A166UKZ4"/>
<dbReference type="RefSeq" id="WP_063599914.1">
    <property type="nucleotide sequence ID" value="NZ_LITQ01000001.1"/>
</dbReference>
<evidence type="ECO:0000256" key="1">
    <source>
        <dbReference type="SAM" id="MobiDB-lite"/>
    </source>
</evidence>
<dbReference type="PATRIC" id="fig|1705578.3.peg.243"/>
<feature type="region of interest" description="Disordered" evidence="1">
    <location>
        <begin position="62"/>
        <end position="96"/>
    </location>
</feature>
<proteinExistence type="predicted"/>
<accession>A0A166UKZ4</accession>
<reference evidence="2 4" key="1">
    <citation type="journal article" date="2015" name="Biotechnol. Bioeng.">
        <title>Genome sequence and phenotypic characterization of Caulobacter segnis.</title>
        <authorList>
            <person name="Patel S."/>
            <person name="Fletcher B."/>
            <person name="Scott D.C."/>
            <person name="Ely B."/>
        </authorList>
    </citation>
    <scope>NUCLEOTIDE SEQUENCE [LARGE SCALE GENOMIC DNA]</scope>
    <source>
        <strain evidence="2 4">PS02</strain>
    </source>
</reference>
<evidence type="ECO:0000313" key="3">
    <source>
        <dbReference type="EMBL" id="OBR94279.1"/>
    </source>
</evidence>
<evidence type="ECO:0000313" key="4">
    <source>
        <dbReference type="Proteomes" id="UP000077384"/>
    </source>
</evidence>
<sequence>MNREYCIFDEKKSCNNCGECEVCDLDSNKKCDNCGKCLEMEGYDMKAIKIDQIIDDKEEVKEYQEEDLENITKNNDDSHSQLNDDQNSQSDLKDDEINVQFIDDIDGLKEILEDREKYKDITHEDYPGLIRIKKKKETK</sequence>
<protein>
    <submittedName>
        <fullName evidence="2">Uncharacterized protein</fullName>
    </submittedName>
</protein>
<reference evidence="3 5" key="2">
    <citation type="journal article" date="2016" name="Front. Microbiol.">
        <title>Industrial Acetogenic Biocatalysts: A Comparative Metabolic and Genomic Analysis.</title>
        <authorList>
            <person name="Bengelsdorf F."/>
            <person name="Poehlein A."/>
            <person name="Sonja S."/>
            <person name="Erz C."/>
            <person name="Hummel T."/>
            <person name="Hoffmeister S."/>
            <person name="Daniel R."/>
            <person name="Durre P."/>
        </authorList>
    </citation>
    <scope>NUCLEOTIDE SEQUENCE [LARGE SCALE GENOMIC DNA]</scope>
    <source>
        <strain evidence="3 5">PTA-10522</strain>
    </source>
</reference>
<dbReference type="EMBL" id="LROR01000046">
    <property type="protein sequence ID" value="OBR94279.1"/>
    <property type="molecule type" value="Genomic_DNA"/>
</dbReference>
<dbReference type="Proteomes" id="UP000093694">
    <property type="component" value="Unassembled WGS sequence"/>
</dbReference>
<feature type="compositionally biased region" description="Polar residues" evidence="1">
    <location>
        <begin position="80"/>
        <end position="90"/>
    </location>
</feature>
<evidence type="ECO:0000313" key="2">
    <source>
        <dbReference type="EMBL" id="OAA95014.1"/>
    </source>
</evidence>
<organism evidence="2 4">
    <name type="scientific">Clostridium coskatii</name>
    <dbReference type="NCBI Taxonomy" id="1705578"/>
    <lineage>
        <taxon>Bacteria</taxon>
        <taxon>Bacillati</taxon>
        <taxon>Bacillota</taxon>
        <taxon>Clostridia</taxon>
        <taxon>Eubacteriales</taxon>
        <taxon>Clostridiaceae</taxon>
        <taxon>Clostridium</taxon>
    </lineage>
</organism>
<dbReference type="EMBL" id="LITQ01000001">
    <property type="protein sequence ID" value="OAA95014.1"/>
    <property type="molecule type" value="Genomic_DNA"/>
</dbReference>
<gene>
    <name evidence="3" type="ORF">CLCOS_20010</name>
    <name evidence="2" type="ORF">WX73_01423</name>
</gene>